<reference evidence="1" key="1">
    <citation type="submission" date="2013-08" db="EMBL/GenBank/DDBJ databases">
        <title>Gene expansion shapes genome architecture in the human pathogen Lichtheimia corymbifera: an evolutionary genomics analysis in the ancient terrestrial Mucorales (Mucoromycotina).</title>
        <authorList>
            <person name="Schwartze V.U."/>
            <person name="Winter S."/>
            <person name="Shelest E."/>
            <person name="Marcet-Houben M."/>
            <person name="Horn F."/>
            <person name="Wehner S."/>
            <person name="Hoffmann K."/>
            <person name="Riege K."/>
            <person name="Sammeth M."/>
            <person name="Nowrousian M."/>
            <person name="Valiante V."/>
            <person name="Linde J."/>
            <person name="Jacobsen I.D."/>
            <person name="Marz M."/>
            <person name="Brakhage A.A."/>
            <person name="Gabaldon T."/>
            <person name="Bocker S."/>
            <person name="Voigt K."/>
        </authorList>
    </citation>
    <scope>NUCLEOTIDE SEQUENCE [LARGE SCALE GENOMIC DNA]</scope>
    <source>
        <strain evidence="1">FSU 9682</strain>
    </source>
</reference>
<organism evidence="1 2">
    <name type="scientific">Lichtheimia corymbifera JMRC:FSU:9682</name>
    <dbReference type="NCBI Taxonomy" id="1263082"/>
    <lineage>
        <taxon>Eukaryota</taxon>
        <taxon>Fungi</taxon>
        <taxon>Fungi incertae sedis</taxon>
        <taxon>Mucoromycota</taxon>
        <taxon>Mucoromycotina</taxon>
        <taxon>Mucoromycetes</taxon>
        <taxon>Mucorales</taxon>
        <taxon>Lichtheimiaceae</taxon>
        <taxon>Lichtheimia</taxon>
    </lineage>
</organism>
<comment type="caution">
    <text evidence="1">The sequence shown here is derived from an EMBL/GenBank/DDBJ whole genome shotgun (WGS) entry which is preliminary data.</text>
</comment>
<evidence type="ECO:0000313" key="1">
    <source>
        <dbReference type="EMBL" id="CDH54781.1"/>
    </source>
</evidence>
<dbReference type="VEuPathDB" id="FungiDB:LCOR_05998.1"/>
<sequence length="142" mass="15771">MHRNTSHLHLVELRWEKMTKKGLTSKPDGEGSISAAIFNQHIGSDGWMYSSAVMRHPGMLLWLLGASVVRRNDHVDKAEDDDGLDGIDEMDDILAKGALQPWMLLGIFKSMYAAAMSQSWMKDVYGGSNLEYSGTVIPVDSM</sequence>
<gene>
    <name evidence="1" type="ORF">LCOR_05998.1</name>
</gene>
<dbReference type="AlphaFoldDB" id="A0A068S0K9"/>
<keyword evidence="2" id="KW-1185">Reference proteome</keyword>
<protein>
    <submittedName>
        <fullName evidence="1">Uncharacterized protein</fullName>
    </submittedName>
</protein>
<name>A0A068S0K9_9FUNG</name>
<evidence type="ECO:0000313" key="2">
    <source>
        <dbReference type="Proteomes" id="UP000027586"/>
    </source>
</evidence>
<accession>A0A068S0K9</accession>
<dbReference type="EMBL" id="CBTN010000025">
    <property type="protein sequence ID" value="CDH54781.1"/>
    <property type="molecule type" value="Genomic_DNA"/>
</dbReference>
<dbReference type="Proteomes" id="UP000027586">
    <property type="component" value="Unassembled WGS sequence"/>
</dbReference>
<proteinExistence type="predicted"/>